<evidence type="ECO:0000313" key="4">
    <source>
        <dbReference type="WBParaSite" id="TTAC_0000855801-mRNA-1"/>
    </source>
</evidence>
<accession>A0A0R3X535</accession>
<keyword evidence="3" id="KW-1185">Reference proteome</keyword>
<feature type="compositionally biased region" description="Low complexity" evidence="1">
    <location>
        <begin position="117"/>
        <end position="134"/>
    </location>
</feature>
<protein>
    <submittedName>
        <fullName evidence="2 4">Uncharacterized protein</fullName>
    </submittedName>
</protein>
<sequence length="413" mass="42707">MLPHFPLFSPLIGAFGRGAFSTANRTTATGGAVTTSTAATASATTQQQGSTARRKVSVDANKFPRMRLESCGSLLESYARGFTTPLSSSSSSLTNQQPGQQQQQQRTGGVRSLGKCSPQSVTPSSSSSISSSMPTAFKSLSPWWAGGEVGDRQQQQHHLHHPDNEYLNSLVTEELRTQLTVSTSPEESHQHQVIKDFGQSPLSCLLRQMQLSNQQAMVGTTSTPTAAKRGSGLFDDDPLGVVTVSPLASPRGAPTLPPPSQQSSTPVAVAAATTTATSVSGCSTSAPVCIPSNGGSRGEIEAFDFPCSFCPSFSSCSCGCCCRGQGGGGQDSAFNSGGTPTVICEFGAVGSTSLHSMTSEGQDSALALSEAKDDTTPDLPLLHDAPGTFGSMVSSALIANKPIPHILMRPGST</sequence>
<organism evidence="4">
    <name type="scientific">Hydatigena taeniaeformis</name>
    <name type="common">Feline tapeworm</name>
    <name type="synonym">Taenia taeniaeformis</name>
    <dbReference type="NCBI Taxonomy" id="6205"/>
    <lineage>
        <taxon>Eukaryota</taxon>
        <taxon>Metazoa</taxon>
        <taxon>Spiralia</taxon>
        <taxon>Lophotrochozoa</taxon>
        <taxon>Platyhelminthes</taxon>
        <taxon>Cestoda</taxon>
        <taxon>Eucestoda</taxon>
        <taxon>Cyclophyllidea</taxon>
        <taxon>Taeniidae</taxon>
        <taxon>Hydatigera</taxon>
    </lineage>
</organism>
<name>A0A0R3X535_HYDTA</name>
<reference evidence="2 3" key="2">
    <citation type="submission" date="2018-11" db="EMBL/GenBank/DDBJ databases">
        <authorList>
            <consortium name="Pathogen Informatics"/>
        </authorList>
    </citation>
    <scope>NUCLEOTIDE SEQUENCE [LARGE SCALE GENOMIC DNA]</scope>
</reference>
<evidence type="ECO:0000256" key="1">
    <source>
        <dbReference type="SAM" id="MobiDB-lite"/>
    </source>
</evidence>
<feature type="compositionally biased region" description="Low complexity" evidence="1">
    <location>
        <begin position="87"/>
        <end position="105"/>
    </location>
</feature>
<dbReference type="AlphaFoldDB" id="A0A0R3X535"/>
<dbReference type="STRING" id="6205.A0A0R3X535"/>
<dbReference type="EMBL" id="UYWX01020528">
    <property type="protein sequence ID" value="VDM33119.1"/>
    <property type="molecule type" value="Genomic_DNA"/>
</dbReference>
<proteinExistence type="predicted"/>
<dbReference type="WBParaSite" id="TTAC_0000855801-mRNA-1">
    <property type="protein sequence ID" value="TTAC_0000855801-mRNA-1"/>
    <property type="gene ID" value="TTAC_0000855801"/>
</dbReference>
<evidence type="ECO:0000313" key="2">
    <source>
        <dbReference type="EMBL" id="VDM33119.1"/>
    </source>
</evidence>
<feature type="region of interest" description="Disordered" evidence="1">
    <location>
        <begin position="247"/>
        <end position="266"/>
    </location>
</feature>
<feature type="region of interest" description="Disordered" evidence="1">
    <location>
        <begin position="85"/>
        <end position="134"/>
    </location>
</feature>
<evidence type="ECO:0000313" key="3">
    <source>
        <dbReference type="Proteomes" id="UP000274429"/>
    </source>
</evidence>
<dbReference type="Proteomes" id="UP000274429">
    <property type="component" value="Unassembled WGS sequence"/>
</dbReference>
<reference evidence="4" key="1">
    <citation type="submission" date="2017-02" db="UniProtKB">
        <authorList>
            <consortium name="WormBaseParasite"/>
        </authorList>
    </citation>
    <scope>IDENTIFICATION</scope>
</reference>
<gene>
    <name evidence="2" type="ORF">TTAC_LOCUS8543</name>
</gene>
<dbReference type="OrthoDB" id="10447772at2759"/>